<feature type="region of interest" description="Disordered" evidence="8">
    <location>
        <begin position="410"/>
        <end position="441"/>
    </location>
</feature>
<dbReference type="Proteomes" id="UP000054549">
    <property type="component" value="Unassembled WGS sequence"/>
</dbReference>
<protein>
    <recommendedName>
        <fullName evidence="7">DNA 3'-5' helicase</fullName>
        <ecNumber evidence="7">5.6.2.4</ecNumber>
    </recommendedName>
</protein>
<dbReference type="GO" id="GO:0005694">
    <property type="term" value="C:chromosome"/>
    <property type="evidence" value="ECO:0007669"/>
    <property type="project" value="TreeGrafter"/>
</dbReference>
<evidence type="ECO:0000256" key="8">
    <source>
        <dbReference type="SAM" id="MobiDB-lite"/>
    </source>
</evidence>
<dbReference type="PROSITE" id="PS51192">
    <property type="entry name" value="HELICASE_ATP_BIND_1"/>
    <property type="match status" value="1"/>
</dbReference>
<dbReference type="STRING" id="946122.A0A0C2SM73"/>
<dbReference type="Gene3D" id="3.40.50.300">
    <property type="entry name" value="P-loop containing nucleotide triphosphate hydrolases"/>
    <property type="match status" value="2"/>
</dbReference>
<dbReference type="Pfam" id="PF00270">
    <property type="entry name" value="DEAD"/>
    <property type="match status" value="1"/>
</dbReference>
<dbReference type="GO" id="GO:0000724">
    <property type="term" value="P:double-strand break repair via homologous recombination"/>
    <property type="evidence" value="ECO:0007669"/>
    <property type="project" value="TreeGrafter"/>
</dbReference>
<feature type="domain" description="Helicase ATP-binding" evidence="9">
    <location>
        <begin position="29"/>
        <end position="201"/>
    </location>
</feature>
<evidence type="ECO:0000256" key="2">
    <source>
        <dbReference type="ARBA" id="ARBA00022741"/>
    </source>
</evidence>
<dbReference type="InterPro" id="IPR001650">
    <property type="entry name" value="Helicase_C-like"/>
</dbReference>
<organism evidence="11 12">
    <name type="scientific">Amanita muscaria (strain Koide BX008)</name>
    <dbReference type="NCBI Taxonomy" id="946122"/>
    <lineage>
        <taxon>Eukaryota</taxon>
        <taxon>Fungi</taxon>
        <taxon>Dikarya</taxon>
        <taxon>Basidiomycota</taxon>
        <taxon>Agaricomycotina</taxon>
        <taxon>Agaricomycetes</taxon>
        <taxon>Agaricomycetidae</taxon>
        <taxon>Agaricales</taxon>
        <taxon>Pluteineae</taxon>
        <taxon>Amanitaceae</taxon>
        <taxon>Amanita</taxon>
    </lineage>
</organism>
<dbReference type="GO" id="GO:0009378">
    <property type="term" value="F:four-way junction helicase activity"/>
    <property type="evidence" value="ECO:0007669"/>
    <property type="project" value="TreeGrafter"/>
</dbReference>
<accession>A0A0C2SM73</accession>
<evidence type="ECO:0000313" key="12">
    <source>
        <dbReference type="Proteomes" id="UP000054549"/>
    </source>
</evidence>
<name>A0A0C2SM73_AMAMK</name>
<sequence>SIPSVDEIRGKALEVFEKRPCLWQANVCQVVLGGNRDVISIAGTGMGKTLTFWLPLLFRPNGVQIVITPLNILGQQNVETLRKARVESIFISAQTESFIHYRAISSLRYRVIVASPEALMKSDGIFEQLFKDKLFMSTVISIIIDEAHCISQWGSFRPEYRDLGRLRYIQRYPCPIMATSATLTQDVIKDIKQVLDLREDRLFVSHCSIDRPNISIVVRPIQNPRSSFFDLKFLLRDWQPGCAPPPTFLVFFDSIPESIQAAEYLRRLLPLEYQDHIKWFNSRMSEHYKTVETEKLMNGETWGLMATDAFGMGMDIPNISTIVNWGASCSLSTIWQRFGRCVRNQALEGVAVLFTEKENLDPEREKKAGKAKQRKQSAQKKQGVDSSNKRQKAIATEFIKTEEPTVAQLNDLSSEDEQEAVTKQSNKSSKKRELDPNVDELINAGYRGQTCRRIPIMSSFRNDQS</sequence>
<feature type="non-terminal residue" evidence="11">
    <location>
        <position position="465"/>
    </location>
</feature>
<dbReference type="SUPFAM" id="SSF52540">
    <property type="entry name" value="P-loop containing nucleoside triphosphate hydrolases"/>
    <property type="match status" value="1"/>
</dbReference>
<dbReference type="PANTHER" id="PTHR13710">
    <property type="entry name" value="DNA HELICASE RECQ FAMILY MEMBER"/>
    <property type="match status" value="1"/>
</dbReference>
<evidence type="ECO:0000256" key="6">
    <source>
        <dbReference type="ARBA" id="ARBA00034617"/>
    </source>
</evidence>
<dbReference type="GO" id="GO:0003677">
    <property type="term" value="F:DNA binding"/>
    <property type="evidence" value="ECO:0007669"/>
    <property type="project" value="UniProtKB-KW"/>
</dbReference>
<dbReference type="SMART" id="SM00490">
    <property type="entry name" value="HELICc"/>
    <property type="match status" value="1"/>
</dbReference>
<dbReference type="InterPro" id="IPR014001">
    <property type="entry name" value="Helicase_ATP-bd"/>
</dbReference>
<evidence type="ECO:0000259" key="9">
    <source>
        <dbReference type="PROSITE" id="PS51192"/>
    </source>
</evidence>
<feature type="compositionally biased region" description="Basic residues" evidence="8">
    <location>
        <begin position="369"/>
        <end position="378"/>
    </location>
</feature>
<reference evidence="11 12" key="1">
    <citation type="submission" date="2014-04" db="EMBL/GenBank/DDBJ databases">
        <title>Evolutionary Origins and Diversification of the Mycorrhizal Mutualists.</title>
        <authorList>
            <consortium name="DOE Joint Genome Institute"/>
            <consortium name="Mycorrhizal Genomics Consortium"/>
            <person name="Kohler A."/>
            <person name="Kuo A."/>
            <person name="Nagy L.G."/>
            <person name="Floudas D."/>
            <person name="Copeland A."/>
            <person name="Barry K.W."/>
            <person name="Cichocki N."/>
            <person name="Veneault-Fourrey C."/>
            <person name="LaButti K."/>
            <person name="Lindquist E.A."/>
            <person name="Lipzen A."/>
            <person name="Lundell T."/>
            <person name="Morin E."/>
            <person name="Murat C."/>
            <person name="Riley R."/>
            <person name="Ohm R."/>
            <person name="Sun H."/>
            <person name="Tunlid A."/>
            <person name="Henrissat B."/>
            <person name="Grigoriev I.V."/>
            <person name="Hibbett D.S."/>
            <person name="Martin F."/>
        </authorList>
    </citation>
    <scope>NUCLEOTIDE SEQUENCE [LARGE SCALE GENOMIC DNA]</scope>
    <source>
        <strain evidence="11 12">Koide BX008</strain>
    </source>
</reference>
<evidence type="ECO:0000256" key="3">
    <source>
        <dbReference type="ARBA" id="ARBA00022840"/>
    </source>
</evidence>
<feature type="domain" description="Helicase C-terminal" evidence="10">
    <location>
        <begin position="230"/>
        <end position="395"/>
    </location>
</feature>
<proteinExistence type="inferred from homology"/>
<keyword evidence="3" id="KW-0067">ATP-binding</keyword>
<dbReference type="EC" id="5.6.2.4" evidence="7"/>
<dbReference type="InterPro" id="IPR011545">
    <property type="entry name" value="DEAD/DEAH_box_helicase_dom"/>
</dbReference>
<dbReference type="AlphaFoldDB" id="A0A0C2SM73"/>
<evidence type="ECO:0000313" key="11">
    <source>
        <dbReference type="EMBL" id="KIL55024.1"/>
    </source>
</evidence>
<comment type="similarity">
    <text evidence="1">Belongs to the helicase family. RecQ subfamily.</text>
</comment>
<dbReference type="GO" id="GO:0005737">
    <property type="term" value="C:cytoplasm"/>
    <property type="evidence" value="ECO:0007669"/>
    <property type="project" value="TreeGrafter"/>
</dbReference>
<dbReference type="EMBL" id="KN818579">
    <property type="protein sequence ID" value="KIL55024.1"/>
    <property type="molecule type" value="Genomic_DNA"/>
</dbReference>
<evidence type="ECO:0000256" key="7">
    <source>
        <dbReference type="ARBA" id="ARBA00034808"/>
    </source>
</evidence>
<comment type="catalytic activity">
    <reaction evidence="6">
        <text>Couples ATP hydrolysis with the unwinding of duplex DNA by translocating in the 3'-5' direction.</text>
        <dbReference type="EC" id="5.6.2.4"/>
    </reaction>
</comment>
<keyword evidence="4" id="KW-0238">DNA-binding</keyword>
<dbReference type="PROSITE" id="PS51194">
    <property type="entry name" value="HELICASE_CTER"/>
    <property type="match status" value="1"/>
</dbReference>
<dbReference type="HOGENOM" id="CLU_001103_19_0_1"/>
<dbReference type="GO" id="GO:0043138">
    <property type="term" value="F:3'-5' DNA helicase activity"/>
    <property type="evidence" value="ECO:0007669"/>
    <property type="project" value="UniProtKB-EC"/>
</dbReference>
<dbReference type="InParanoid" id="A0A0C2SM73"/>
<dbReference type="Pfam" id="PF00271">
    <property type="entry name" value="Helicase_C"/>
    <property type="match status" value="1"/>
</dbReference>
<keyword evidence="5" id="KW-0413">Isomerase</keyword>
<dbReference type="OrthoDB" id="10261556at2759"/>
<dbReference type="CDD" id="cd18785">
    <property type="entry name" value="SF2_C"/>
    <property type="match status" value="1"/>
</dbReference>
<evidence type="ECO:0000259" key="10">
    <source>
        <dbReference type="PROSITE" id="PS51194"/>
    </source>
</evidence>
<dbReference type="InterPro" id="IPR027417">
    <property type="entry name" value="P-loop_NTPase"/>
</dbReference>
<evidence type="ECO:0000256" key="5">
    <source>
        <dbReference type="ARBA" id="ARBA00023235"/>
    </source>
</evidence>
<evidence type="ECO:0000256" key="4">
    <source>
        <dbReference type="ARBA" id="ARBA00023125"/>
    </source>
</evidence>
<dbReference type="PANTHER" id="PTHR13710:SF105">
    <property type="entry name" value="ATP-DEPENDENT DNA HELICASE Q1"/>
    <property type="match status" value="1"/>
</dbReference>
<keyword evidence="2" id="KW-0547">Nucleotide-binding</keyword>
<dbReference type="GO" id="GO:0005524">
    <property type="term" value="F:ATP binding"/>
    <property type="evidence" value="ECO:0007669"/>
    <property type="project" value="UniProtKB-KW"/>
</dbReference>
<dbReference type="SMART" id="SM00487">
    <property type="entry name" value="DEXDc"/>
    <property type="match status" value="1"/>
</dbReference>
<keyword evidence="12" id="KW-1185">Reference proteome</keyword>
<feature type="region of interest" description="Disordered" evidence="8">
    <location>
        <begin position="362"/>
        <end position="391"/>
    </location>
</feature>
<evidence type="ECO:0000256" key="1">
    <source>
        <dbReference type="ARBA" id="ARBA00005446"/>
    </source>
</evidence>
<feature type="non-terminal residue" evidence="11">
    <location>
        <position position="1"/>
    </location>
</feature>
<gene>
    <name evidence="11" type="ORF">M378DRAFT_55831</name>
</gene>